<dbReference type="Proteomes" id="UP000324233">
    <property type="component" value="Chromosome"/>
</dbReference>
<dbReference type="InterPro" id="IPR011066">
    <property type="entry name" value="MscS_channel_C_sf"/>
</dbReference>
<evidence type="ECO:0000256" key="8">
    <source>
        <dbReference type="SAM" id="Phobius"/>
    </source>
</evidence>
<proteinExistence type="inferred from homology"/>
<evidence type="ECO:0000256" key="3">
    <source>
        <dbReference type="ARBA" id="ARBA00022475"/>
    </source>
</evidence>
<name>A0A5B9W6D3_9BACT</name>
<evidence type="ECO:0000256" key="7">
    <source>
        <dbReference type="SAM" id="MobiDB-lite"/>
    </source>
</evidence>
<dbReference type="InterPro" id="IPR011014">
    <property type="entry name" value="MscS_channel_TM-2"/>
</dbReference>
<feature type="transmembrane region" description="Helical" evidence="8">
    <location>
        <begin position="310"/>
        <end position="327"/>
    </location>
</feature>
<dbReference type="GO" id="GO:0008381">
    <property type="term" value="F:mechanosensitive monoatomic ion channel activity"/>
    <property type="evidence" value="ECO:0007669"/>
    <property type="project" value="UniProtKB-ARBA"/>
</dbReference>
<dbReference type="OrthoDB" id="9809206at2"/>
<dbReference type="RefSeq" id="WP_148595818.1">
    <property type="nucleotide sequence ID" value="NZ_CP042997.1"/>
</dbReference>
<dbReference type="InterPro" id="IPR052702">
    <property type="entry name" value="MscS-like_channel"/>
</dbReference>
<dbReference type="KEGG" id="agv:OJF2_46580"/>
<feature type="transmembrane region" description="Helical" evidence="8">
    <location>
        <begin position="196"/>
        <end position="212"/>
    </location>
</feature>
<feature type="transmembrane region" description="Helical" evidence="8">
    <location>
        <begin position="89"/>
        <end position="109"/>
    </location>
</feature>
<dbReference type="InterPro" id="IPR049278">
    <property type="entry name" value="MS_channel_C"/>
</dbReference>
<accession>A0A5B9W6D3</accession>
<sequence>MKRALRSLALGLAWVSIWPTYLVLLAQAARLGPWPRNLGILGSTVLHGLALGALIHAVVSWLTRRDGWAERFLDVPPSVCRQVNRAGKFLSAAAAACLIPAYLLTTGEIAPDGRPVAAPAFARLFVLAFELAVWGAAFALLRRGSPLMRWCDLDCRDGEAEAAAGLEGPPDAAAAAPPPAGRAAGPLVAWISRRRALVAWTILASIAGILALDARGYRFTARRLASGATESLLLFVACWATHRGLGRILARHARGALRPRRGRAWASVLTTAARFRPAGRVRVAEGAAPGDEVEGEADDAEELAGRLRQLAGLAVGASFAFGLAWVWELDIALLRFLAGQRLWSVAGDPVTLGDLVRSAVIMSLGGLAWRHMGPLLSVTMLPRIQDDPGVRYAIVTLCRYAALGVATIAALGAIHVGTAQIGMVLAALGVGLGFGLQEIVSNFVCGIILLLERPIRIGDVVTVGGTNGKVDRINIRATTIINGDNQSMIVPNREFITGNLVNWTHKDKILRVSVRVGVAYGTDPERVVELLLAIARDDPEALRYPVPSALLEELGDSALKFVLHAYVPDPSAAGRVKHRLGSEIHDRFAAAGIAIPYPTQELHLARIPDGLARLLGQPDRPPTEDLSTSPAPRRDPAATTPPPSHLADRPARPAAATGDGPLDETADAGRRPPG</sequence>
<dbReference type="SUPFAM" id="SSF82861">
    <property type="entry name" value="Mechanosensitive channel protein MscS (YggB), transmembrane region"/>
    <property type="match status" value="1"/>
</dbReference>
<dbReference type="Pfam" id="PF00924">
    <property type="entry name" value="MS_channel_2nd"/>
    <property type="match status" value="1"/>
</dbReference>
<evidence type="ECO:0000313" key="12">
    <source>
        <dbReference type="Proteomes" id="UP000324233"/>
    </source>
</evidence>
<dbReference type="SUPFAM" id="SSF50182">
    <property type="entry name" value="Sm-like ribonucleoproteins"/>
    <property type="match status" value="1"/>
</dbReference>
<evidence type="ECO:0000313" key="11">
    <source>
        <dbReference type="EMBL" id="QEH36098.1"/>
    </source>
</evidence>
<feature type="transmembrane region" description="Helical" evidence="8">
    <location>
        <begin position="421"/>
        <end position="451"/>
    </location>
</feature>
<feature type="transmembrane region" description="Helical" evidence="8">
    <location>
        <begin position="121"/>
        <end position="141"/>
    </location>
</feature>
<evidence type="ECO:0000256" key="5">
    <source>
        <dbReference type="ARBA" id="ARBA00022989"/>
    </source>
</evidence>
<feature type="domain" description="Mechanosensitive ion channel MscS C-terminal" evidence="10">
    <location>
        <begin position="512"/>
        <end position="595"/>
    </location>
</feature>
<keyword evidence="6 8" id="KW-0472">Membrane</keyword>
<feature type="transmembrane region" description="Helical" evidence="8">
    <location>
        <begin position="232"/>
        <end position="250"/>
    </location>
</feature>
<evidence type="ECO:0000256" key="1">
    <source>
        <dbReference type="ARBA" id="ARBA00004651"/>
    </source>
</evidence>
<dbReference type="Pfam" id="PF21082">
    <property type="entry name" value="MS_channel_3rd"/>
    <property type="match status" value="1"/>
</dbReference>
<dbReference type="AlphaFoldDB" id="A0A5B9W6D3"/>
<comment type="similarity">
    <text evidence="2">Belongs to the MscS (TC 1.A.23) family.</text>
</comment>
<dbReference type="SUPFAM" id="SSF82689">
    <property type="entry name" value="Mechanosensitive channel protein MscS (YggB), C-terminal domain"/>
    <property type="match status" value="1"/>
</dbReference>
<reference evidence="11 12" key="1">
    <citation type="submission" date="2019-08" db="EMBL/GenBank/DDBJ databases">
        <title>Deep-cultivation of Planctomycetes and their phenomic and genomic characterization uncovers novel biology.</title>
        <authorList>
            <person name="Wiegand S."/>
            <person name="Jogler M."/>
            <person name="Boedeker C."/>
            <person name="Pinto D."/>
            <person name="Vollmers J."/>
            <person name="Rivas-Marin E."/>
            <person name="Kohn T."/>
            <person name="Peeters S.H."/>
            <person name="Heuer A."/>
            <person name="Rast P."/>
            <person name="Oberbeckmann S."/>
            <person name="Bunk B."/>
            <person name="Jeske O."/>
            <person name="Meyerdierks A."/>
            <person name="Storesund J.E."/>
            <person name="Kallscheuer N."/>
            <person name="Luecker S."/>
            <person name="Lage O.M."/>
            <person name="Pohl T."/>
            <person name="Merkel B.J."/>
            <person name="Hornburger P."/>
            <person name="Mueller R.-W."/>
            <person name="Bruemmer F."/>
            <person name="Labrenz M."/>
            <person name="Spormann A.M."/>
            <person name="Op den Camp H."/>
            <person name="Overmann J."/>
            <person name="Amann R."/>
            <person name="Jetten M.S.M."/>
            <person name="Mascher T."/>
            <person name="Medema M.H."/>
            <person name="Devos D.P."/>
            <person name="Kaster A.-K."/>
            <person name="Ovreas L."/>
            <person name="Rohde M."/>
            <person name="Galperin M.Y."/>
            <person name="Jogler C."/>
        </authorList>
    </citation>
    <scope>NUCLEOTIDE SEQUENCE [LARGE SCALE GENOMIC DNA]</scope>
    <source>
        <strain evidence="11 12">OJF2</strain>
    </source>
</reference>
<feature type="transmembrane region" description="Helical" evidence="8">
    <location>
        <begin position="390"/>
        <end position="415"/>
    </location>
</feature>
<feature type="transmembrane region" description="Helical" evidence="8">
    <location>
        <begin position="38"/>
        <end position="62"/>
    </location>
</feature>
<evidence type="ECO:0000256" key="4">
    <source>
        <dbReference type="ARBA" id="ARBA00022692"/>
    </source>
</evidence>
<organism evidence="11 12">
    <name type="scientific">Aquisphaera giovannonii</name>
    <dbReference type="NCBI Taxonomy" id="406548"/>
    <lineage>
        <taxon>Bacteria</taxon>
        <taxon>Pseudomonadati</taxon>
        <taxon>Planctomycetota</taxon>
        <taxon>Planctomycetia</taxon>
        <taxon>Isosphaerales</taxon>
        <taxon>Isosphaeraceae</taxon>
        <taxon>Aquisphaera</taxon>
    </lineage>
</organism>
<keyword evidence="4 8" id="KW-0812">Transmembrane</keyword>
<dbReference type="GO" id="GO:0005886">
    <property type="term" value="C:plasma membrane"/>
    <property type="evidence" value="ECO:0007669"/>
    <property type="project" value="UniProtKB-SubCell"/>
</dbReference>
<dbReference type="Gene3D" id="2.30.30.60">
    <property type="match status" value="1"/>
</dbReference>
<evidence type="ECO:0000256" key="2">
    <source>
        <dbReference type="ARBA" id="ARBA00008017"/>
    </source>
</evidence>
<dbReference type="PANTHER" id="PTHR30347">
    <property type="entry name" value="POTASSIUM CHANNEL RELATED"/>
    <property type="match status" value="1"/>
</dbReference>
<keyword evidence="12" id="KW-1185">Reference proteome</keyword>
<dbReference type="EMBL" id="CP042997">
    <property type="protein sequence ID" value="QEH36098.1"/>
    <property type="molecule type" value="Genomic_DNA"/>
</dbReference>
<feature type="region of interest" description="Disordered" evidence="7">
    <location>
        <begin position="613"/>
        <end position="674"/>
    </location>
</feature>
<comment type="subcellular location">
    <subcellularLocation>
        <location evidence="1">Cell membrane</location>
        <topology evidence="1">Multi-pass membrane protein</topology>
    </subcellularLocation>
</comment>
<evidence type="ECO:0000259" key="9">
    <source>
        <dbReference type="Pfam" id="PF00924"/>
    </source>
</evidence>
<dbReference type="InterPro" id="IPR023408">
    <property type="entry name" value="MscS_beta-dom_sf"/>
</dbReference>
<gene>
    <name evidence="11" type="primary">mscK</name>
    <name evidence="11" type="ORF">OJF2_46580</name>
</gene>
<dbReference type="Gene3D" id="3.30.70.100">
    <property type="match status" value="1"/>
</dbReference>
<feature type="domain" description="Mechanosensitive ion channel MscS" evidence="9">
    <location>
        <begin position="438"/>
        <end position="505"/>
    </location>
</feature>
<dbReference type="InterPro" id="IPR010920">
    <property type="entry name" value="LSM_dom_sf"/>
</dbReference>
<keyword evidence="3" id="KW-1003">Cell membrane</keyword>
<evidence type="ECO:0000256" key="6">
    <source>
        <dbReference type="ARBA" id="ARBA00023136"/>
    </source>
</evidence>
<dbReference type="InterPro" id="IPR006685">
    <property type="entry name" value="MscS_channel_2nd"/>
</dbReference>
<dbReference type="PANTHER" id="PTHR30347:SF1">
    <property type="entry name" value="MECHANOSENSITIVE CHANNEL MSCK"/>
    <property type="match status" value="1"/>
</dbReference>
<protein>
    <submittedName>
        <fullName evidence="11">Mechanosensitive channel MscK</fullName>
    </submittedName>
</protein>
<evidence type="ECO:0000259" key="10">
    <source>
        <dbReference type="Pfam" id="PF21082"/>
    </source>
</evidence>
<keyword evidence="5 8" id="KW-1133">Transmembrane helix</keyword>
<dbReference type="Gene3D" id="1.10.287.1260">
    <property type="match status" value="1"/>
</dbReference>